<evidence type="ECO:0000313" key="1">
    <source>
        <dbReference type="EMBL" id="WFG00219.1"/>
    </source>
</evidence>
<proteinExistence type="predicted"/>
<gene>
    <name evidence="1" type="ORF">P5S46_22250</name>
</gene>
<reference evidence="1" key="1">
    <citation type="submission" date="2023-03" db="EMBL/GenBank/DDBJ databases">
        <title>Aeromonas caviae strain AC1520.</title>
        <authorList>
            <person name="Xie T."/>
            <person name="Zhang Q."/>
            <person name="Deng J."/>
            <person name="Li X."/>
        </authorList>
    </citation>
    <scope>NUCLEOTIDE SEQUENCE</scope>
    <source>
        <strain evidence="1">AC1520</strain>
        <plasmid evidence="1">pAC1520</plasmid>
    </source>
</reference>
<sequence>MRLNLPLRLFLLRARGLGFSAFIALQDINAVKIISDKIYHEIKTTASNAVTKIAGRIEDVDDTLEMFVKRGGKKQVAAMDSLDIDYDPVVTRNVENRTSIKEEDVLSLNDFTSMVEGETIILHKDYLIYCDMFSLLGFSKVSPFTKVMVKLGLSNKKWDDIKPMELVPTLRGMHLNDFTPVGRLDDKEISRLRDTPERLAANLRRIINSNEVFSINESNRDCVAFNDRIVLHEGSKLVSSKRSWQTVVMASSEHRDRMQASFAALVGDQPSTNSAKGVPNQDETINRLYQDDTEIEMDEDEYEEESGGDAAIMAIDVDGNDVPVSKRVIVGRQKKFDAAWAGVLEKTGLSEADFIPAMAEIDKALERDEALDNTPSAVAERDEEYKIKAKLTYDAIRKSADYPGSKILLPRSVETTNTLLENILKQMDSDGITS</sequence>
<organism evidence="1 2">
    <name type="scientific">Aeromonas caviae</name>
    <name type="common">Aeromonas punctata</name>
    <dbReference type="NCBI Taxonomy" id="648"/>
    <lineage>
        <taxon>Bacteria</taxon>
        <taxon>Pseudomonadati</taxon>
        <taxon>Pseudomonadota</taxon>
        <taxon>Gammaproteobacteria</taxon>
        <taxon>Aeromonadales</taxon>
        <taxon>Aeromonadaceae</taxon>
        <taxon>Aeromonas</taxon>
    </lineage>
</organism>
<dbReference type="Gene3D" id="3.40.50.300">
    <property type="entry name" value="P-loop containing nucleotide triphosphate hydrolases"/>
    <property type="match status" value="1"/>
</dbReference>
<dbReference type="RefSeq" id="WP_277857190.1">
    <property type="nucleotide sequence ID" value="NZ_CP120943.1"/>
</dbReference>
<protein>
    <recommendedName>
        <fullName evidence="3">TraD/TraG TraM recognition site domain-containing protein</fullName>
    </recommendedName>
</protein>
<dbReference type="EMBL" id="CP120943">
    <property type="protein sequence ID" value="WFG00219.1"/>
    <property type="molecule type" value="Genomic_DNA"/>
</dbReference>
<evidence type="ECO:0008006" key="3">
    <source>
        <dbReference type="Google" id="ProtNLM"/>
    </source>
</evidence>
<geneLocation type="plasmid" evidence="1 2">
    <name>pAC1520</name>
</geneLocation>
<accession>A0AAJ5ZH04</accession>
<dbReference type="AlphaFoldDB" id="A0AAJ5ZH04"/>
<dbReference type="Proteomes" id="UP001218423">
    <property type="component" value="Plasmid pAC1520"/>
</dbReference>
<name>A0AAJ5ZH04_AERCA</name>
<keyword evidence="1" id="KW-0614">Plasmid</keyword>
<evidence type="ECO:0000313" key="2">
    <source>
        <dbReference type="Proteomes" id="UP001218423"/>
    </source>
</evidence>
<dbReference type="InterPro" id="IPR027417">
    <property type="entry name" value="P-loop_NTPase"/>
</dbReference>